<sequence>MAIDKLNSLQFLFFRSDYFQEFGDRDGVYVDRVPFELRQRLLRWTWATTARDQYFFQHEGRDVITREGWEAFVRWVCRAIDRQLGTEGEATGTIDGFIHALDGKPQPGEPMSIEDMRKIATAGWAGAMESVRLSGDPLGSLAGADEIINRGDREAFAGLLHAIIEQPGSPVADRVRTLYERVQHRAGDPEFAAWPQYQAAYWLAVAMGQFRTTREDKA</sequence>
<organism evidence="1">
    <name type="scientific">Pseudomonas aeruginosa</name>
    <dbReference type="NCBI Taxonomy" id="287"/>
    <lineage>
        <taxon>Bacteria</taxon>
        <taxon>Pseudomonadati</taxon>
        <taxon>Pseudomonadota</taxon>
        <taxon>Gammaproteobacteria</taxon>
        <taxon>Pseudomonadales</taxon>
        <taxon>Pseudomonadaceae</taxon>
        <taxon>Pseudomonas</taxon>
    </lineage>
</organism>
<dbReference type="EMBL" id="MF344579">
    <property type="protein sequence ID" value="AVE23352.1"/>
    <property type="molecule type" value="Genomic_DNA"/>
</dbReference>
<keyword evidence="1" id="KW-0614">Plasmid</keyword>
<proteinExistence type="predicted"/>
<accession>A0A2L1KLH4</accession>
<geneLocation type="plasmid" evidence="1">
    <name>p60512-NR</name>
</geneLocation>
<evidence type="ECO:0000313" key="1">
    <source>
        <dbReference type="EMBL" id="AVE23352.1"/>
    </source>
</evidence>
<dbReference type="AlphaFoldDB" id="A0A2L1KLH4"/>
<dbReference type="RefSeq" id="WP_172691872.1">
    <property type="nucleotide sequence ID" value="NZ_MF344579.1"/>
</dbReference>
<name>A0A2L1KLH4_PSEAI</name>
<protein>
    <submittedName>
        <fullName evidence="1">Uncharacterized protein</fullName>
    </submittedName>
</protein>
<reference evidence="1" key="1">
    <citation type="submission" date="2017-06" db="EMBL/GenBank/DDBJ databases">
        <title>Complete sequence of plasmid in Pseudomonas aeruginosa.</title>
        <authorList>
            <person name="Zhan Z."/>
            <person name="Feng J."/>
            <person name="Zhao Y."/>
            <person name="Luo W."/>
            <person name="Jiang X."/>
            <person name="Yuan M."/>
            <person name="Liang L."/>
            <person name="Zhao Y."/>
            <person name="Zhou D."/>
        </authorList>
    </citation>
    <scope>NUCLEOTIDE SEQUENCE</scope>
    <source>
        <strain evidence="1">60512</strain>
        <plasmid evidence="1">p60512-NR</plasmid>
    </source>
</reference>